<reference evidence="1 2" key="1">
    <citation type="submission" date="2016-12" db="EMBL/GenBank/DDBJ databases">
        <authorList>
            <person name="Song W.-J."/>
            <person name="Kurnit D.M."/>
        </authorList>
    </citation>
    <scope>NUCLEOTIDE SEQUENCE [LARGE SCALE GENOMIC DNA]</scope>
    <source>
        <strain evidence="1 2">STM7296</strain>
    </source>
</reference>
<dbReference type="InterPro" id="IPR012675">
    <property type="entry name" value="Beta-grasp_dom_sf"/>
</dbReference>
<evidence type="ECO:0000313" key="1">
    <source>
        <dbReference type="EMBL" id="SIT39263.1"/>
    </source>
</evidence>
<dbReference type="Gene3D" id="3.10.20.30">
    <property type="match status" value="1"/>
</dbReference>
<dbReference type="EMBL" id="CYGX02000019">
    <property type="protein sequence ID" value="SIT39263.1"/>
    <property type="molecule type" value="Genomic_DNA"/>
</dbReference>
<name>A0A1N7RW13_9BURK</name>
<dbReference type="STRING" id="1247936.BN2475_190156"/>
<protein>
    <submittedName>
        <fullName evidence="1">Uncharacterized protein</fullName>
    </submittedName>
</protein>
<accession>A0A1N7RW13</accession>
<gene>
    <name evidence="1" type="ORF">BN2475_190156</name>
</gene>
<proteinExistence type="predicted"/>
<organism evidence="1 2">
    <name type="scientific">Paraburkholderia ribeironis</name>
    <dbReference type="NCBI Taxonomy" id="1247936"/>
    <lineage>
        <taxon>Bacteria</taxon>
        <taxon>Pseudomonadati</taxon>
        <taxon>Pseudomonadota</taxon>
        <taxon>Betaproteobacteria</taxon>
        <taxon>Burkholderiales</taxon>
        <taxon>Burkholderiaceae</taxon>
        <taxon>Paraburkholderia</taxon>
    </lineage>
</organism>
<keyword evidence="2" id="KW-1185">Reference proteome</keyword>
<sequence>MRIDKDTTIVAAWASVGIEVDTSCGESGGVGHTRMCDLVSGVPEHRDHCLSKAERATAS</sequence>
<dbReference type="Proteomes" id="UP000187012">
    <property type="component" value="Unassembled WGS sequence"/>
</dbReference>
<evidence type="ECO:0000313" key="2">
    <source>
        <dbReference type="Proteomes" id="UP000187012"/>
    </source>
</evidence>
<dbReference type="AlphaFoldDB" id="A0A1N7RW13"/>